<proteinExistence type="predicted"/>
<evidence type="ECO:0000313" key="2">
    <source>
        <dbReference type="Proteomes" id="UP001054945"/>
    </source>
</evidence>
<dbReference type="EMBL" id="BPLR01006472">
    <property type="protein sequence ID" value="GIY10083.1"/>
    <property type="molecule type" value="Genomic_DNA"/>
</dbReference>
<keyword evidence="2" id="KW-1185">Reference proteome</keyword>
<evidence type="ECO:0000313" key="1">
    <source>
        <dbReference type="EMBL" id="GIY10083.1"/>
    </source>
</evidence>
<gene>
    <name evidence="1" type="ORF">CEXT_476311</name>
</gene>
<dbReference type="AlphaFoldDB" id="A0AAV4QR66"/>
<protein>
    <submittedName>
        <fullName evidence="1">Uncharacterized protein</fullName>
    </submittedName>
</protein>
<dbReference type="Proteomes" id="UP001054945">
    <property type="component" value="Unassembled WGS sequence"/>
</dbReference>
<organism evidence="1 2">
    <name type="scientific">Caerostris extrusa</name>
    <name type="common">Bark spider</name>
    <name type="synonym">Caerostris bankana</name>
    <dbReference type="NCBI Taxonomy" id="172846"/>
    <lineage>
        <taxon>Eukaryota</taxon>
        <taxon>Metazoa</taxon>
        <taxon>Ecdysozoa</taxon>
        <taxon>Arthropoda</taxon>
        <taxon>Chelicerata</taxon>
        <taxon>Arachnida</taxon>
        <taxon>Araneae</taxon>
        <taxon>Araneomorphae</taxon>
        <taxon>Entelegynae</taxon>
        <taxon>Araneoidea</taxon>
        <taxon>Araneidae</taxon>
        <taxon>Caerostris</taxon>
    </lineage>
</organism>
<accession>A0AAV4QR66</accession>
<comment type="caution">
    <text evidence="1">The sequence shown here is derived from an EMBL/GenBank/DDBJ whole genome shotgun (WGS) entry which is preliminary data.</text>
</comment>
<sequence length="86" mass="9801">MAEDRTSKRHLAGNILAVMEFCLVSFPDDGERKFRVVQVLWAIDFLEILELEETHQRKYSSLISEKLGLKSFDKGSSGVQSSQKLL</sequence>
<reference evidence="1 2" key="1">
    <citation type="submission" date="2021-06" db="EMBL/GenBank/DDBJ databases">
        <title>Caerostris extrusa draft genome.</title>
        <authorList>
            <person name="Kono N."/>
            <person name="Arakawa K."/>
        </authorList>
    </citation>
    <scope>NUCLEOTIDE SEQUENCE [LARGE SCALE GENOMIC DNA]</scope>
</reference>
<name>A0AAV4QR66_CAEEX</name>